<organism evidence="1 2">
    <name type="scientific">Aspergillus udagawae</name>
    <dbReference type="NCBI Taxonomy" id="91492"/>
    <lineage>
        <taxon>Eukaryota</taxon>
        <taxon>Fungi</taxon>
        <taxon>Dikarya</taxon>
        <taxon>Ascomycota</taxon>
        <taxon>Pezizomycotina</taxon>
        <taxon>Eurotiomycetes</taxon>
        <taxon>Eurotiomycetidae</taxon>
        <taxon>Eurotiales</taxon>
        <taxon>Aspergillaceae</taxon>
        <taxon>Aspergillus</taxon>
        <taxon>Aspergillus subgen. Fumigati</taxon>
    </lineage>
</organism>
<proteinExistence type="predicted"/>
<evidence type="ECO:0000313" key="2">
    <source>
        <dbReference type="Proteomes" id="UP000465266"/>
    </source>
</evidence>
<dbReference type="Proteomes" id="UP000465266">
    <property type="component" value="Unassembled WGS sequence"/>
</dbReference>
<accession>A0ABQ1BE48</accession>
<keyword evidence="2" id="KW-1185">Reference proteome</keyword>
<protein>
    <submittedName>
        <fullName evidence="1">Uncharacterized protein</fullName>
    </submittedName>
</protein>
<gene>
    <name evidence="1" type="ORF">IFM53868_10432</name>
</gene>
<dbReference type="EMBL" id="BLKG01000229">
    <property type="protein sequence ID" value="GFF99733.1"/>
    <property type="molecule type" value="Genomic_DNA"/>
</dbReference>
<reference evidence="1 2" key="1">
    <citation type="submission" date="2020-01" db="EMBL/GenBank/DDBJ databases">
        <title>Draft genome sequence of Aspergillus udagawae IFM 53868.</title>
        <authorList>
            <person name="Takahashi H."/>
            <person name="Yaguchi T."/>
        </authorList>
    </citation>
    <scope>NUCLEOTIDE SEQUENCE [LARGE SCALE GENOMIC DNA]</scope>
    <source>
        <strain evidence="1 2">IFM 53868</strain>
    </source>
</reference>
<name>A0ABQ1BE48_9EURO</name>
<evidence type="ECO:0000313" key="1">
    <source>
        <dbReference type="EMBL" id="GFF99733.1"/>
    </source>
</evidence>
<comment type="caution">
    <text evidence="1">The sequence shown here is derived from an EMBL/GenBank/DDBJ whole genome shotgun (WGS) entry which is preliminary data.</text>
</comment>
<sequence>MEPTPQEDSSESDVTMIEQQPVSCNISDSESCGEDATAFNPTRRTEISLSLSPNYVKDWDTTAAFRELYQNWKDAIIESFNLDPASFRPVYQEDEQDIRISVATDKSPADALGFIKYEKDLGRVVMTNPCAGLEPESLRLGQTSKQGKDQLAGCHGEGLKLAAMVMTREKYRVGIETNNARWTFYLGNTSRFRCIIIPSRKTVPGRKPDPARDMASFVSRIWRDVTVVIGPNRKSRSQGVSVEQFKKWLEVSLEIRGFSRPESIIETDHGDLIFDPRFRGKVYLKGLLLPACLWEARPFRLGYNFVNGGVNRDRQRLVSRRQEADLVRKIWESAIRKHEDLVLPIYVTLLREFPRAPDIELADRLLETSTRVLIWNYLLKEADSRKFYFCQRTGSQSVGTITRTLRKEPVGLPGTLWNLLRGVVPIRTADEEQVEMFRNATGCEPPKTVFAMTVQRALKASLALCRYPSSIEFVHSDDSNIAMLTDRRRNSTLINQKWLDMDAAHTTGHCHDGPTLSANGPFSCDHIVEELFTMFQDELSKHAPSLMSYERRHHEWRLIKARLQLMPRDITLQLSSMPGSLRVTWEDGATESFSKRYGHQTVYHVVLHEERCAPVMGHLLHGEKGRACPKLFSMSPFCADTELLLADLQIERAPCGCLQKLTTRNLRVVEFAHLDGAKKYFPMIAVNERGAFYGAPPRAILPSVALGSDIDPQWMLMMQSVRDIREKMMKRSRHEGEPEEAA</sequence>